<reference evidence="1 2" key="1">
    <citation type="submission" date="2016-10" db="EMBL/GenBank/DDBJ databases">
        <title>Flavobacterium gilvum sp. nov., isolated from stream water.</title>
        <authorList>
            <person name="Shin S.-K."/>
            <person name="Cho Y.-J."/>
            <person name="Yi H."/>
        </authorList>
    </citation>
    <scope>NUCLEOTIDE SEQUENCE [LARGE SCALE GENOMIC DNA]</scope>
    <source>
        <strain evidence="1 2">EM1308</strain>
    </source>
</reference>
<evidence type="ECO:0000313" key="1">
    <source>
        <dbReference type="EMBL" id="AOW08436.1"/>
    </source>
</evidence>
<name>A0AAC9I2N6_9FLAO</name>
<dbReference type="KEGG" id="fgl:EM308_02370"/>
<proteinExistence type="predicted"/>
<keyword evidence="2" id="KW-1185">Reference proteome</keyword>
<evidence type="ECO:0000313" key="2">
    <source>
        <dbReference type="Proteomes" id="UP000175968"/>
    </source>
</evidence>
<accession>A0AAC9I2N6</accession>
<dbReference type="RefSeq" id="WP_035638426.1">
    <property type="nucleotide sequence ID" value="NZ_CP017479.1"/>
</dbReference>
<sequence length="84" mass="9927">MIKRFINFNNTPTITYDSIRKDGETFDKIIEGISYDKIKKYDDRIIKLHSDLTKQTDPIKKQIITKEISILKLQIEIENLKGKK</sequence>
<dbReference type="EMBL" id="CP017479">
    <property type="protein sequence ID" value="AOW08436.1"/>
    <property type="molecule type" value="Genomic_DNA"/>
</dbReference>
<dbReference type="Proteomes" id="UP000175968">
    <property type="component" value="Chromosome"/>
</dbReference>
<protein>
    <submittedName>
        <fullName evidence="1">Uncharacterized protein</fullName>
    </submittedName>
</protein>
<dbReference type="AlphaFoldDB" id="A0AAC9I2N6"/>
<gene>
    <name evidence="1" type="ORF">EM308_02370</name>
</gene>
<organism evidence="1 2">
    <name type="scientific">Flavobacterium gilvum</name>
    <dbReference type="NCBI Taxonomy" id="1492737"/>
    <lineage>
        <taxon>Bacteria</taxon>
        <taxon>Pseudomonadati</taxon>
        <taxon>Bacteroidota</taxon>
        <taxon>Flavobacteriia</taxon>
        <taxon>Flavobacteriales</taxon>
        <taxon>Flavobacteriaceae</taxon>
        <taxon>Flavobacterium</taxon>
    </lineage>
</organism>